<keyword evidence="2" id="KW-1185">Reference proteome</keyword>
<sequence length="92" mass="10361">MKVKLFATFRDICNDNKVVEVPASEDSTVVEVLEALIRLYPELEVEVFTTERTLKPFVHVFINGRNVLHEEGLLTKVKSDDQFALFPPVAGG</sequence>
<comment type="caution">
    <text evidence="1">The sequence shown here is derived from an EMBL/GenBank/DDBJ whole genome shotgun (WGS) entry which is preliminary data.</text>
</comment>
<proteinExistence type="predicted"/>
<accession>A0ABS4GR35</accession>
<dbReference type="InterPro" id="IPR052045">
    <property type="entry name" value="Sulfur_Carrier/Prot_Modifier"/>
</dbReference>
<dbReference type="NCBIfam" id="TIGR01687">
    <property type="entry name" value="moaD_arch"/>
    <property type="match status" value="1"/>
</dbReference>
<dbReference type="PANTHER" id="PTHR38031:SF1">
    <property type="entry name" value="SULFUR CARRIER PROTEIN CYSO"/>
    <property type="match status" value="1"/>
</dbReference>
<dbReference type="Gene3D" id="3.10.20.30">
    <property type="match status" value="1"/>
</dbReference>
<dbReference type="CDD" id="cd17505">
    <property type="entry name" value="Ubl_SAMP1_like"/>
    <property type="match status" value="1"/>
</dbReference>
<dbReference type="InterPro" id="IPR016155">
    <property type="entry name" value="Mopterin_synth/thiamin_S_b"/>
</dbReference>
<dbReference type="InterPro" id="IPR003749">
    <property type="entry name" value="ThiS/MoaD-like"/>
</dbReference>
<gene>
    <name evidence="1" type="ORF">J2Z37_002737</name>
</gene>
<dbReference type="NCBIfam" id="NF041918">
    <property type="entry name" value="SAMP1"/>
    <property type="match status" value="1"/>
</dbReference>
<reference evidence="1 2" key="1">
    <citation type="submission" date="2021-03" db="EMBL/GenBank/DDBJ databases">
        <title>Genomic Encyclopedia of Type Strains, Phase IV (KMG-IV): sequencing the most valuable type-strain genomes for metagenomic binning, comparative biology and taxonomic classification.</title>
        <authorList>
            <person name="Goeker M."/>
        </authorList>
    </citation>
    <scope>NUCLEOTIDE SEQUENCE [LARGE SCALE GENOMIC DNA]</scope>
    <source>
        <strain evidence="1 2">DSM 24738</strain>
    </source>
</reference>
<name>A0ABS4GR35_9BACL</name>
<dbReference type="EMBL" id="JAGGKT010000007">
    <property type="protein sequence ID" value="MBP1932729.1"/>
    <property type="molecule type" value="Genomic_DNA"/>
</dbReference>
<dbReference type="InterPro" id="IPR012675">
    <property type="entry name" value="Beta-grasp_dom_sf"/>
</dbReference>
<protein>
    <submittedName>
        <fullName evidence="1">Molybdopterin synthase sulfur carrier subunit</fullName>
    </submittedName>
</protein>
<dbReference type="SUPFAM" id="SSF54285">
    <property type="entry name" value="MoaD/ThiS"/>
    <property type="match status" value="1"/>
</dbReference>
<dbReference type="Pfam" id="PF02597">
    <property type="entry name" value="ThiS"/>
    <property type="match status" value="1"/>
</dbReference>
<evidence type="ECO:0000313" key="2">
    <source>
        <dbReference type="Proteomes" id="UP001519343"/>
    </source>
</evidence>
<dbReference type="InterPro" id="IPR010038">
    <property type="entry name" value="MoaD_arc-typ"/>
</dbReference>
<dbReference type="PANTHER" id="PTHR38031">
    <property type="entry name" value="SULFUR CARRIER PROTEIN SLR0821-RELATED"/>
    <property type="match status" value="1"/>
</dbReference>
<evidence type="ECO:0000313" key="1">
    <source>
        <dbReference type="EMBL" id="MBP1932729.1"/>
    </source>
</evidence>
<dbReference type="InterPro" id="IPR054834">
    <property type="entry name" value="SAMP1_3"/>
</dbReference>
<dbReference type="RefSeq" id="WP_209810757.1">
    <property type="nucleotide sequence ID" value="NZ_JAGGKT010000007.1"/>
</dbReference>
<dbReference type="Proteomes" id="UP001519343">
    <property type="component" value="Unassembled WGS sequence"/>
</dbReference>
<organism evidence="1 2">
    <name type="scientific">Ammoniphilus resinae</name>
    <dbReference type="NCBI Taxonomy" id="861532"/>
    <lineage>
        <taxon>Bacteria</taxon>
        <taxon>Bacillati</taxon>
        <taxon>Bacillota</taxon>
        <taxon>Bacilli</taxon>
        <taxon>Bacillales</taxon>
        <taxon>Paenibacillaceae</taxon>
        <taxon>Aneurinibacillus group</taxon>
        <taxon>Ammoniphilus</taxon>
    </lineage>
</organism>